<dbReference type="PANTHER" id="PTHR14790">
    <property type="entry name" value="RECQ-MEDIATED GENOME INSTABILITY PROTEIN 1 RMI1"/>
    <property type="match status" value="1"/>
</dbReference>
<dbReference type="RefSeq" id="XP_064771160.1">
    <property type="nucleotide sequence ID" value="XM_064911760.1"/>
</dbReference>
<feature type="region of interest" description="Disordered" evidence="3">
    <location>
        <begin position="350"/>
        <end position="371"/>
    </location>
</feature>
<protein>
    <recommendedName>
        <fullName evidence="2">RecQ-mediated genome instability protein 1</fullName>
    </recommendedName>
</protein>
<comment type="caution">
    <text evidence="5">The sequence shown here is derived from an EMBL/GenBank/DDBJ whole genome shotgun (WGS) entry which is preliminary data.</text>
</comment>
<dbReference type="GeneID" id="90037272"/>
<evidence type="ECO:0000256" key="2">
    <source>
        <dbReference type="ARBA" id="ARBA00018987"/>
    </source>
</evidence>
<dbReference type="Gene3D" id="2.40.50.770">
    <property type="entry name" value="RecQ-mediated genome instability protein Rmi1, C-terminal domain"/>
    <property type="match status" value="1"/>
</dbReference>
<accession>A0ABR1FED6</accession>
<dbReference type="Proteomes" id="UP001498771">
    <property type="component" value="Unassembled WGS sequence"/>
</dbReference>
<name>A0ABR1FED6_9ASCO</name>
<dbReference type="Pfam" id="PF08585">
    <property type="entry name" value="RMI1_N_C"/>
    <property type="match status" value="1"/>
</dbReference>
<feature type="region of interest" description="Disordered" evidence="3">
    <location>
        <begin position="1"/>
        <end position="34"/>
    </location>
</feature>
<dbReference type="InterPro" id="IPR042470">
    <property type="entry name" value="RMI1_N_C_sf"/>
</dbReference>
<dbReference type="PANTHER" id="PTHR14790:SF15">
    <property type="entry name" value="RECQ-MEDIATED GENOME INSTABILITY PROTEIN 1"/>
    <property type="match status" value="1"/>
</dbReference>
<comment type="similarity">
    <text evidence="1">Belongs to the RMI1 family.</text>
</comment>
<keyword evidence="6" id="KW-1185">Reference proteome</keyword>
<evidence type="ECO:0000313" key="5">
    <source>
        <dbReference type="EMBL" id="KAK7208127.1"/>
    </source>
</evidence>
<proteinExistence type="inferred from homology"/>
<evidence type="ECO:0000256" key="3">
    <source>
        <dbReference type="SAM" id="MobiDB-lite"/>
    </source>
</evidence>
<sequence>MQRRPLIQASLHDAQQQQQQQRQPYTGSPDMDIDTDANAAQLSKAQAELLQGLFSKKYGLRVSIEYWIKPVYLATMHSSAFQRQRAASVEAIFAKLESAFLNEDLRRCIPPLPDTQQGESKATVVHYLIDRAPADAEADLRDCVRQSNFLPDMRPTSVPTAISVPVPTTFQIIDVVEIGMSKYEQLRRLEDGMTDGGRRIIRDLPSGDGDDESAQMQQQQQQQAVEADTANFSSSSAVQFHMFENNGKRKPLIGKAHCKALLQDALGRVYWAIEQKPIPAIQVGLKLGCKITVTASTTCLRGVILLKPGGTVVHGGVVEEWNVRFRERLMMRLQGELGLVDEQLWQQREETQQARPHVRTHSAPTIGDRNKLESIPDVQDSYFLDDEIDEYEREQYEEYDVEDFNEADLVDIL</sequence>
<feature type="domain" description="RecQ mediated genome instability protein 1 OB-fold" evidence="4">
    <location>
        <begin position="164"/>
        <end position="327"/>
    </location>
</feature>
<dbReference type="InterPro" id="IPR013894">
    <property type="entry name" value="RMI1_OB"/>
</dbReference>
<reference evidence="5 6" key="1">
    <citation type="submission" date="2024-03" db="EMBL/GenBank/DDBJ databases">
        <title>Genome-scale model development and genomic sequencing of the oleaginous clade Lipomyces.</title>
        <authorList>
            <consortium name="Lawrence Berkeley National Laboratory"/>
            <person name="Czajka J.J."/>
            <person name="Han Y."/>
            <person name="Kim J."/>
            <person name="Mondo S.J."/>
            <person name="Hofstad B.A."/>
            <person name="Robles A."/>
            <person name="Haridas S."/>
            <person name="Riley R."/>
            <person name="LaButti K."/>
            <person name="Pangilinan J."/>
            <person name="Andreopoulos W."/>
            <person name="Lipzen A."/>
            <person name="Yan J."/>
            <person name="Wang M."/>
            <person name="Ng V."/>
            <person name="Grigoriev I.V."/>
            <person name="Spatafora J.W."/>
            <person name="Magnuson J.K."/>
            <person name="Baker S.E."/>
            <person name="Pomraning K.R."/>
        </authorList>
    </citation>
    <scope>NUCLEOTIDE SEQUENCE [LARGE SCALE GENOMIC DNA]</scope>
    <source>
        <strain evidence="5 6">Phaff 52-87</strain>
    </source>
</reference>
<organism evidence="5 6">
    <name type="scientific">Myxozyma melibiosi</name>
    <dbReference type="NCBI Taxonomy" id="54550"/>
    <lineage>
        <taxon>Eukaryota</taxon>
        <taxon>Fungi</taxon>
        <taxon>Dikarya</taxon>
        <taxon>Ascomycota</taxon>
        <taxon>Saccharomycotina</taxon>
        <taxon>Lipomycetes</taxon>
        <taxon>Lipomycetales</taxon>
        <taxon>Lipomycetaceae</taxon>
        <taxon>Myxozyma</taxon>
    </lineage>
</organism>
<gene>
    <name evidence="5" type="ORF">BZA70DRAFT_272976</name>
</gene>
<evidence type="ECO:0000259" key="4">
    <source>
        <dbReference type="Pfam" id="PF08585"/>
    </source>
</evidence>
<dbReference type="EMBL" id="JBBJBU010000001">
    <property type="protein sequence ID" value="KAK7208127.1"/>
    <property type="molecule type" value="Genomic_DNA"/>
</dbReference>
<evidence type="ECO:0000256" key="1">
    <source>
        <dbReference type="ARBA" id="ARBA00006395"/>
    </source>
</evidence>
<evidence type="ECO:0000313" key="6">
    <source>
        <dbReference type="Proteomes" id="UP001498771"/>
    </source>
</evidence>